<reference evidence="1 2" key="1">
    <citation type="submission" date="2013-04" db="EMBL/GenBank/DDBJ databases">
        <title>The Genome Sequence of Bacteroides massiliensis DSM 17679.</title>
        <authorList>
            <consortium name="The Broad Institute Genomics Platform"/>
            <person name="Earl A."/>
            <person name="Ward D."/>
            <person name="Feldgarden M."/>
            <person name="Gevers D."/>
            <person name="Martens E."/>
            <person name="Fenner L."/>
            <person name="Roux V."/>
            <person name="Mallet M.N."/>
            <person name="Raoult D."/>
            <person name="Walker B."/>
            <person name="Young S."/>
            <person name="Zeng Q."/>
            <person name="Gargeya S."/>
            <person name="Fitzgerald M."/>
            <person name="Haas B."/>
            <person name="Abouelleil A."/>
            <person name="Allen A.W."/>
            <person name="Alvarado L."/>
            <person name="Arachchi H.M."/>
            <person name="Berlin A.M."/>
            <person name="Chapman S.B."/>
            <person name="Gainer-Dewar J."/>
            <person name="Goldberg J."/>
            <person name="Griggs A."/>
            <person name="Gujja S."/>
            <person name="Hansen M."/>
            <person name="Howarth C."/>
            <person name="Imamovic A."/>
            <person name="Ireland A."/>
            <person name="Larimer J."/>
            <person name="McCowan C."/>
            <person name="Murphy C."/>
            <person name="Pearson M."/>
            <person name="Poon T.W."/>
            <person name="Priest M."/>
            <person name="Roberts A."/>
            <person name="Saif S."/>
            <person name="Shea T."/>
            <person name="Sisk P."/>
            <person name="Sykes S."/>
            <person name="Wortman J."/>
            <person name="Nusbaum C."/>
            <person name="Birren B."/>
        </authorList>
    </citation>
    <scope>NUCLEOTIDE SEQUENCE [LARGE SCALE GENOMIC DNA]</scope>
    <source>
        <strain evidence="2">B84634 / Timone 84634 / DSM 17679 / JCM 13223</strain>
    </source>
</reference>
<dbReference type="AlphaFoldDB" id="U6RDB8"/>
<accession>U6RDB8</accession>
<keyword evidence="2" id="KW-1185">Reference proteome</keyword>
<name>U6RDB8_9BACT</name>
<comment type="caution">
    <text evidence="1">The sequence shown here is derived from an EMBL/GenBank/DDBJ whole genome shotgun (WGS) entry which is preliminary data.</text>
</comment>
<dbReference type="EMBL" id="AQHY01000028">
    <property type="protein sequence ID" value="EOA54067.1"/>
    <property type="molecule type" value="Genomic_DNA"/>
</dbReference>
<protein>
    <submittedName>
        <fullName evidence="1">Uncharacterized protein</fullName>
    </submittedName>
</protein>
<sequence length="65" mass="7600">MILSGTIISLQTPVYQTFRLFQCCKKSNKGIPDMSTKTTIKFVSLIRFLNTKIEIFCYSYFFCIK</sequence>
<dbReference type="Proteomes" id="UP000017831">
    <property type="component" value="Unassembled WGS sequence"/>
</dbReference>
<gene>
    <name evidence="1" type="ORF">HMPREF1534_02539</name>
</gene>
<evidence type="ECO:0000313" key="1">
    <source>
        <dbReference type="EMBL" id="EOA54067.1"/>
    </source>
</evidence>
<proteinExistence type="predicted"/>
<evidence type="ECO:0000313" key="2">
    <source>
        <dbReference type="Proteomes" id="UP000017831"/>
    </source>
</evidence>
<organism evidence="1 2">
    <name type="scientific">Phocaeicola massiliensis B84634 = Timone 84634 = DSM 17679 = JCM 13223</name>
    <dbReference type="NCBI Taxonomy" id="1121098"/>
    <lineage>
        <taxon>Bacteria</taxon>
        <taxon>Pseudomonadati</taxon>
        <taxon>Bacteroidota</taxon>
        <taxon>Bacteroidia</taxon>
        <taxon>Bacteroidales</taxon>
        <taxon>Bacteroidaceae</taxon>
        <taxon>Phocaeicola</taxon>
    </lineage>
</organism>
<dbReference type="HOGENOM" id="CLU_2840679_0_0_10"/>